<proteinExistence type="predicted"/>
<comment type="caution">
    <text evidence="2">The sequence shown here is derived from an EMBL/GenBank/DDBJ whole genome shotgun (WGS) entry which is preliminary data.</text>
</comment>
<feature type="transmembrane region" description="Helical" evidence="1">
    <location>
        <begin position="12"/>
        <end position="32"/>
    </location>
</feature>
<gene>
    <name evidence="2" type="ORF">HLH48_21130</name>
</gene>
<protein>
    <submittedName>
        <fullName evidence="2">Uncharacterized protein</fullName>
    </submittedName>
</protein>
<evidence type="ECO:0000256" key="1">
    <source>
        <dbReference type="SAM" id="Phobius"/>
    </source>
</evidence>
<accession>A0A7W4IGW1</accession>
<evidence type="ECO:0000313" key="3">
    <source>
        <dbReference type="Proteomes" id="UP000589085"/>
    </source>
</evidence>
<evidence type="ECO:0000313" key="2">
    <source>
        <dbReference type="EMBL" id="MBB2162623.1"/>
    </source>
</evidence>
<organism evidence="2 3">
    <name type="scientific">Gluconacetobacter sacchari</name>
    <dbReference type="NCBI Taxonomy" id="92759"/>
    <lineage>
        <taxon>Bacteria</taxon>
        <taxon>Pseudomonadati</taxon>
        <taxon>Pseudomonadota</taxon>
        <taxon>Alphaproteobacteria</taxon>
        <taxon>Acetobacterales</taxon>
        <taxon>Acetobacteraceae</taxon>
        <taxon>Gluconacetobacter</taxon>
    </lineage>
</organism>
<reference evidence="2 3" key="1">
    <citation type="submission" date="2020-04" db="EMBL/GenBank/DDBJ databases">
        <title>Description of novel Gluconacetobacter.</title>
        <authorList>
            <person name="Sombolestani A."/>
        </authorList>
    </citation>
    <scope>NUCLEOTIDE SEQUENCE [LARGE SCALE GENOMIC DNA]</scope>
    <source>
        <strain evidence="2 3">LMG 19747</strain>
    </source>
</reference>
<dbReference type="AlphaFoldDB" id="A0A7W4IGW1"/>
<dbReference type="RefSeq" id="WP_182999442.1">
    <property type="nucleotide sequence ID" value="NZ_JABEQJ010000044.1"/>
</dbReference>
<keyword evidence="1" id="KW-1133">Transmembrane helix</keyword>
<dbReference type="Proteomes" id="UP000589085">
    <property type="component" value="Unassembled WGS sequence"/>
</dbReference>
<dbReference type="EMBL" id="JABEQJ010000044">
    <property type="protein sequence ID" value="MBB2162623.1"/>
    <property type="molecule type" value="Genomic_DNA"/>
</dbReference>
<keyword evidence="1" id="KW-0812">Transmembrane</keyword>
<keyword evidence="1" id="KW-0472">Membrane</keyword>
<sequence>MLEKIVQLSPLLGPLFAAIIAVLGWVVAHSFNTRRDRANKRRDMITQYLLEAYRRLEISANRDSKTEEQTIDFESAIADIQLLGSVEQISETVKYLKSHASNGRATIDQVLCSLRNDLRKELNLSEIKNPPLIFRFIRDKTAKKQE</sequence>
<name>A0A7W4IGW1_9PROT</name>